<evidence type="ECO:0000313" key="5">
    <source>
        <dbReference type="EMBL" id="PAV56565.1"/>
    </source>
</evidence>
<dbReference type="Gene3D" id="3.30.160.590">
    <property type="match status" value="1"/>
</dbReference>
<gene>
    <name evidence="5" type="ORF">WR25_16546</name>
</gene>
<evidence type="ECO:0000256" key="1">
    <source>
        <dbReference type="PROSITE-ProRule" id="PRU00266"/>
    </source>
</evidence>
<dbReference type="GO" id="GO:0042802">
    <property type="term" value="F:identical protein binding"/>
    <property type="evidence" value="ECO:0007669"/>
    <property type="project" value="InterPro"/>
</dbReference>
<evidence type="ECO:0000313" key="6">
    <source>
        <dbReference type="Proteomes" id="UP000218231"/>
    </source>
</evidence>
<feature type="compositionally biased region" description="Acidic residues" evidence="2">
    <location>
        <begin position="98"/>
        <end position="115"/>
    </location>
</feature>
<dbReference type="GO" id="GO:0070877">
    <property type="term" value="C:microprocessor complex"/>
    <property type="evidence" value="ECO:0007669"/>
    <property type="project" value="InterPro"/>
</dbReference>
<dbReference type="GO" id="GO:0031053">
    <property type="term" value="P:primary miRNA processing"/>
    <property type="evidence" value="ECO:0007669"/>
    <property type="project" value="InterPro"/>
</dbReference>
<feature type="domain" description="DRBM" evidence="4">
    <location>
        <begin position="397"/>
        <end position="504"/>
    </location>
</feature>
<sequence>MVDKDELSGSSSEDEEEEEENDDDEENESDRNESRYEEISEDSDNNDEEQRIETPCKKRPRLDDSFEKAMEILDDEQDNSLDDKFEDYGSDNDMQLADSEESDVDTDDADEEMPEQETPIPNGEMKGEKRSAEDEQHQREIQQLLEEPVDEQKDQRNQPPPNKIWKTVLDRLDNDHFSQLPDGWMRVTHHSGMPIYLHRKTRVITLSRPYFIGTTSVRNHPIPLSAVPCLHRKRLDDRIAALKEKAPENPEPEEKQDQVQENGAENGETRKESENPQECPVKKSISKMLHAPAIQLEKQEDNILTPLQLRQYCEARFKFQQIPVTKYRSFRERIERRSQRRMEAVLKKAGVQQSVKEVMENKDMAIQGSSGMRLIKIPTMDGRFHKKNYVLNPVGKSPVNILNEYVQRAFSGRVTYEYEDARNVITPFRGIATLRIKKEVRLKMAESVKEKLALMMEKSAETGIQAQEGENQLEDLIVIGRGLGVGKKKAKMMAAKDALATLIPNLKFDEKSDLVVSGENAGGKNTEDEKVLEVFDNLDIEDKRVVDYCAKANQAKPLALLKDAINRSIKWREVKLETRGEPVGNQKTKVTFILGDLRAEVIAVGAKKGKQMVAQSLLKQMHPDFKSYGSLLRRYANQTEKQNRRQAQRHHDEVVRLQNHGSQLQPNHAVISKLQEEMLKIEILSQQRPSFMNLPPNIPW</sequence>
<feature type="domain" description="WW" evidence="3">
    <location>
        <begin position="178"/>
        <end position="211"/>
    </location>
</feature>
<dbReference type="Gene3D" id="2.20.70.10">
    <property type="match status" value="1"/>
</dbReference>
<dbReference type="PANTHER" id="PTHR13482:SF3">
    <property type="entry name" value="MICROPROCESSOR COMPLEX SUBUNIT DGCR8"/>
    <property type="match status" value="1"/>
</dbReference>
<dbReference type="InterPro" id="IPR014720">
    <property type="entry name" value="dsRBD_dom"/>
</dbReference>
<proteinExistence type="predicted"/>
<dbReference type="FunFam" id="3.30.160.20:FF:000021">
    <property type="entry name" value="Microprocessor complex subunit DGCR8"/>
    <property type="match status" value="1"/>
</dbReference>
<dbReference type="Gene3D" id="3.30.160.20">
    <property type="match status" value="1"/>
</dbReference>
<dbReference type="STRING" id="2018661.A0A2A2J4K9"/>
<feature type="region of interest" description="Disordered" evidence="2">
    <location>
        <begin position="1"/>
        <end position="138"/>
    </location>
</feature>
<accession>A0A2A2J4K9</accession>
<dbReference type="InterPro" id="IPR040375">
    <property type="entry name" value="DGCR8"/>
</dbReference>
<keyword evidence="1" id="KW-0694">RNA-binding</keyword>
<name>A0A2A2J4K9_9BILA</name>
<feature type="compositionally biased region" description="Basic and acidic residues" evidence="2">
    <location>
        <begin position="29"/>
        <end position="38"/>
    </location>
</feature>
<evidence type="ECO:0000259" key="4">
    <source>
        <dbReference type="PROSITE" id="PS50137"/>
    </source>
</evidence>
<dbReference type="PROSITE" id="PS50137">
    <property type="entry name" value="DS_RBD"/>
    <property type="match status" value="1"/>
</dbReference>
<feature type="compositionally biased region" description="Basic and acidic residues" evidence="2">
    <location>
        <begin position="48"/>
        <end position="71"/>
    </location>
</feature>
<reference evidence="5 6" key="1">
    <citation type="journal article" date="2017" name="Curr. Biol.">
        <title>Genome architecture and evolution of a unichromosomal asexual nematode.</title>
        <authorList>
            <person name="Fradin H."/>
            <person name="Zegar C."/>
            <person name="Gutwein M."/>
            <person name="Lucas J."/>
            <person name="Kovtun M."/>
            <person name="Corcoran D."/>
            <person name="Baugh L.R."/>
            <person name="Kiontke K."/>
            <person name="Gunsalus K."/>
            <person name="Fitch D.H."/>
            <person name="Piano F."/>
        </authorList>
    </citation>
    <scope>NUCLEOTIDE SEQUENCE [LARGE SCALE GENOMIC DNA]</scope>
    <source>
        <strain evidence="5">PF1309</strain>
    </source>
</reference>
<dbReference type="PROSITE" id="PS50020">
    <property type="entry name" value="WW_DOMAIN_2"/>
    <property type="match status" value="1"/>
</dbReference>
<feature type="region of interest" description="Disordered" evidence="2">
    <location>
        <begin position="244"/>
        <end position="280"/>
    </location>
</feature>
<evidence type="ECO:0008006" key="7">
    <source>
        <dbReference type="Google" id="ProtNLM"/>
    </source>
</evidence>
<dbReference type="PANTHER" id="PTHR13482">
    <property type="entry name" value="MICRORNA PROCESSOR COMPLEX SUBUNIT DGCR8"/>
    <property type="match status" value="1"/>
</dbReference>
<evidence type="ECO:0000259" key="3">
    <source>
        <dbReference type="PROSITE" id="PS50020"/>
    </source>
</evidence>
<keyword evidence="6" id="KW-1185">Reference proteome</keyword>
<dbReference type="OrthoDB" id="112668at2759"/>
<organism evidence="5 6">
    <name type="scientific">Diploscapter pachys</name>
    <dbReference type="NCBI Taxonomy" id="2018661"/>
    <lineage>
        <taxon>Eukaryota</taxon>
        <taxon>Metazoa</taxon>
        <taxon>Ecdysozoa</taxon>
        <taxon>Nematoda</taxon>
        <taxon>Chromadorea</taxon>
        <taxon>Rhabditida</taxon>
        <taxon>Rhabditina</taxon>
        <taxon>Rhabditomorpha</taxon>
        <taxon>Rhabditoidea</taxon>
        <taxon>Rhabditidae</taxon>
        <taxon>Diploscapter</taxon>
    </lineage>
</organism>
<protein>
    <recommendedName>
        <fullName evidence="7">DRBM domain-containing protein</fullName>
    </recommendedName>
</protein>
<dbReference type="GO" id="GO:0020037">
    <property type="term" value="F:heme binding"/>
    <property type="evidence" value="ECO:0007669"/>
    <property type="project" value="InterPro"/>
</dbReference>
<dbReference type="GO" id="GO:0070878">
    <property type="term" value="F:primary miRNA binding"/>
    <property type="evidence" value="ECO:0007669"/>
    <property type="project" value="TreeGrafter"/>
</dbReference>
<dbReference type="GO" id="GO:0003725">
    <property type="term" value="F:double-stranded RNA binding"/>
    <property type="evidence" value="ECO:0007669"/>
    <property type="project" value="TreeGrafter"/>
</dbReference>
<comment type="caution">
    <text evidence="5">The sequence shown here is derived from an EMBL/GenBank/DDBJ whole genome shotgun (WGS) entry which is preliminary data.</text>
</comment>
<dbReference type="Proteomes" id="UP000218231">
    <property type="component" value="Unassembled WGS sequence"/>
</dbReference>
<feature type="compositionally biased region" description="Basic and acidic residues" evidence="2">
    <location>
        <begin position="125"/>
        <end position="138"/>
    </location>
</feature>
<evidence type="ECO:0000256" key="2">
    <source>
        <dbReference type="SAM" id="MobiDB-lite"/>
    </source>
</evidence>
<dbReference type="AlphaFoldDB" id="A0A2A2J4K9"/>
<dbReference type="EMBL" id="LIAE01010694">
    <property type="protein sequence ID" value="PAV56565.1"/>
    <property type="molecule type" value="Genomic_DNA"/>
</dbReference>
<feature type="compositionally biased region" description="Acidic residues" evidence="2">
    <location>
        <begin position="12"/>
        <end position="28"/>
    </location>
</feature>
<dbReference type="InterPro" id="IPR001202">
    <property type="entry name" value="WW_dom"/>
</dbReference>
<feature type="compositionally biased region" description="Basic and acidic residues" evidence="2">
    <location>
        <begin position="244"/>
        <end position="258"/>
    </location>
</feature>